<protein>
    <submittedName>
        <fullName evidence="3">Nucleotide-binding universal stress protein, UspA family</fullName>
    </submittedName>
</protein>
<dbReference type="RefSeq" id="WP_091254320.1">
    <property type="nucleotide sequence ID" value="NZ_FNDB01000001.1"/>
</dbReference>
<dbReference type="SUPFAM" id="SSF52402">
    <property type="entry name" value="Adenine nucleotide alpha hydrolases-like"/>
    <property type="match status" value="1"/>
</dbReference>
<reference evidence="4" key="1">
    <citation type="submission" date="2016-10" db="EMBL/GenBank/DDBJ databases">
        <authorList>
            <person name="Varghese N."/>
            <person name="Submissions S."/>
        </authorList>
    </citation>
    <scope>NUCLEOTIDE SEQUENCE [LARGE SCALE GENOMIC DNA]</scope>
    <source>
        <strain evidence="4">CGMCC 1.2747</strain>
    </source>
</reference>
<comment type="similarity">
    <text evidence="1">Belongs to the universal stress protein A family.</text>
</comment>
<dbReference type="EMBL" id="FNDB01000001">
    <property type="protein sequence ID" value="SDG67292.1"/>
    <property type="molecule type" value="Genomic_DNA"/>
</dbReference>
<evidence type="ECO:0000313" key="4">
    <source>
        <dbReference type="Proteomes" id="UP000199274"/>
    </source>
</evidence>
<dbReference type="OrthoDB" id="9788959at2"/>
<proteinExistence type="inferred from homology"/>
<dbReference type="Pfam" id="PF00582">
    <property type="entry name" value="Usp"/>
    <property type="match status" value="1"/>
</dbReference>
<keyword evidence="4" id="KW-1185">Reference proteome</keyword>
<dbReference type="InterPro" id="IPR006015">
    <property type="entry name" value="Universal_stress_UspA"/>
</dbReference>
<feature type="domain" description="UspA" evidence="2">
    <location>
        <begin position="2"/>
        <end position="145"/>
    </location>
</feature>
<dbReference type="PANTHER" id="PTHR43010:SF1">
    <property type="entry name" value="USPA DOMAIN-CONTAINING PROTEIN"/>
    <property type="match status" value="1"/>
</dbReference>
<dbReference type="CDD" id="cd00293">
    <property type="entry name" value="USP-like"/>
    <property type="match status" value="1"/>
</dbReference>
<dbReference type="PANTHER" id="PTHR43010">
    <property type="entry name" value="UNIVERSAL STRESS PROTEIN SLR1230"/>
    <property type="match status" value="1"/>
</dbReference>
<dbReference type="InterPro" id="IPR051688">
    <property type="entry name" value="USP_A"/>
</dbReference>
<dbReference type="Gene3D" id="3.40.50.620">
    <property type="entry name" value="HUPs"/>
    <property type="match status" value="1"/>
</dbReference>
<evidence type="ECO:0000256" key="1">
    <source>
        <dbReference type="ARBA" id="ARBA00008791"/>
    </source>
</evidence>
<accession>A0A1G7W5N4</accession>
<organism evidence="3 4">
    <name type="scientific">Flavobacterium omnivorum</name>
    <dbReference type="NCBI Taxonomy" id="178355"/>
    <lineage>
        <taxon>Bacteria</taxon>
        <taxon>Pseudomonadati</taxon>
        <taxon>Bacteroidota</taxon>
        <taxon>Flavobacteriia</taxon>
        <taxon>Flavobacteriales</taxon>
        <taxon>Flavobacteriaceae</taxon>
        <taxon>Flavobacterium</taxon>
    </lineage>
</organism>
<dbReference type="InterPro" id="IPR006016">
    <property type="entry name" value="UspA"/>
</dbReference>
<sequence>MKIILATDGSPFSLAMVKDFAHWTLPLNTKVKIISVYDGDTLMNVAPMGVLTEYYDDANMNSLQFAEKSVAAAAEIIRNKNPELAVLTQAIEGVPKTVIVDEAEKFGADLIVLGSHGYGLIDRLLLGSVSQSVALHAKCSVEIVRKKTI</sequence>
<name>A0A1G7W5N4_9FLAO</name>
<dbReference type="InterPro" id="IPR014729">
    <property type="entry name" value="Rossmann-like_a/b/a_fold"/>
</dbReference>
<gene>
    <name evidence="3" type="ORF">SAMN04488062_101334</name>
</gene>
<dbReference type="Proteomes" id="UP000199274">
    <property type="component" value="Unassembled WGS sequence"/>
</dbReference>
<dbReference type="PRINTS" id="PR01438">
    <property type="entry name" value="UNVRSLSTRESS"/>
</dbReference>
<evidence type="ECO:0000313" key="3">
    <source>
        <dbReference type="EMBL" id="SDG67292.1"/>
    </source>
</evidence>
<dbReference type="STRING" id="178355.SAMN04488062_101334"/>
<dbReference type="AlphaFoldDB" id="A0A1G7W5N4"/>
<evidence type="ECO:0000259" key="2">
    <source>
        <dbReference type="Pfam" id="PF00582"/>
    </source>
</evidence>